<dbReference type="InterPro" id="IPR005368">
    <property type="entry name" value="UPF0175"/>
</dbReference>
<evidence type="ECO:0000313" key="1">
    <source>
        <dbReference type="EMBL" id="CAA6819631.1"/>
    </source>
</evidence>
<protein>
    <submittedName>
        <fullName evidence="1">Uncharacterized protein</fullName>
    </submittedName>
</protein>
<dbReference type="Pfam" id="PF03683">
    <property type="entry name" value="UPF0175"/>
    <property type="match status" value="1"/>
</dbReference>
<dbReference type="AlphaFoldDB" id="A0A6S6T8K8"/>
<reference evidence="1" key="1">
    <citation type="submission" date="2020-01" db="EMBL/GenBank/DDBJ databases">
        <authorList>
            <person name="Meier V. D."/>
            <person name="Meier V D."/>
        </authorList>
    </citation>
    <scope>NUCLEOTIDE SEQUENCE</scope>
    <source>
        <strain evidence="1">HLG_WM_MAG_04</strain>
    </source>
</reference>
<dbReference type="EMBL" id="CACVAX010000055">
    <property type="protein sequence ID" value="CAA6819631.1"/>
    <property type="molecule type" value="Genomic_DNA"/>
</dbReference>
<sequence length="103" mass="12343">MTIQINDPWFESLYTKEFGANTTKFVDEIKVLLVERYQKEKRILALLHQYQDANISIGKIAENLYIDREEVLALLRKHNIDFVDYSLEDEKKNIDDFLEEFKK</sequence>
<accession>A0A6S6T8K8</accession>
<gene>
    <name evidence="1" type="ORF">HELGO_WM25891</name>
</gene>
<organism evidence="1">
    <name type="scientific">uncultured Sulfurovum sp</name>
    <dbReference type="NCBI Taxonomy" id="269237"/>
    <lineage>
        <taxon>Bacteria</taxon>
        <taxon>Pseudomonadati</taxon>
        <taxon>Campylobacterota</taxon>
        <taxon>Epsilonproteobacteria</taxon>
        <taxon>Campylobacterales</taxon>
        <taxon>Sulfurovaceae</taxon>
        <taxon>Sulfurovum</taxon>
        <taxon>environmental samples</taxon>
    </lineage>
</organism>
<name>A0A6S6T8K8_9BACT</name>
<proteinExistence type="predicted"/>